<dbReference type="KEGG" id="aalt:CC77DRAFT_1063894"/>
<evidence type="ECO:0000313" key="10">
    <source>
        <dbReference type="Proteomes" id="UP000077248"/>
    </source>
</evidence>
<keyword evidence="5" id="KW-0289">Folate biosynthesis</keyword>
<dbReference type="Proteomes" id="UP000077248">
    <property type="component" value="Unassembled WGS sequence"/>
</dbReference>
<name>A0A177DEK8_ALTAL</name>
<dbReference type="AlphaFoldDB" id="A0A177DEK8"/>
<dbReference type="GO" id="GO:0004150">
    <property type="term" value="F:dihydroneopterin aldolase activity"/>
    <property type="evidence" value="ECO:0007669"/>
    <property type="project" value="UniProtKB-EC"/>
</dbReference>
<protein>
    <recommendedName>
        <fullName evidence="4">dihydroneopterin aldolase</fullName>
        <ecNumber evidence="4">4.1.2.25</ecNumber>
    </recommendedName>
    <alternativeName>
        <fullName evidence="7">7,8-dihydroneopterin aldolase</fullName>
    </alternativeName>
</protein>
<keyword evidence="6" id="KW-0456">Lyase</keyword>
<dbReference type="STRING" id="5599.A0A177DEK8"/>
<evidence type="ECO:0000256" key="4">
    <source>
        <dbReference type="ARBA" id="ARBA00013043"/>
    </source>
</evidence>
<comment type="catalytic activity">
    <reaction evidence="1">
        <text>7,8-dihydroneopterin = 6-hydroxymethyl-7,8-dihydropterin + glycolaldehyde</text>
        <dbReference type="Rhea" id="RHEA:10540"/>
        <dbReference type="ChEBI" id="CHEBI:17001"/>
        <dbReference type="ChEBI" id="CHEBI:17071"/>
        <dbReference type="ChEBI" id="CHEBI:44841"/>
        <dbReference type="EC" id="4.1.2.25"/>
    </reaction>
</comment>
<dbReference type="GO" id="GO:0005737">
    <property type="term" value="C:cytoplasm"/>
    <property type="evidence" value="ECO:0007669"/>
    <property type="project" value="TreeGrafter"/>
</dbReference>
<dbReference type="Pfam" id="PF02152">
    <property type="entry name" value="FolB"/>
    <property type="match status" value="1"/>
</dbReference>
<comment type="pathway">
    <text evidence="2">Cofactor biosynthesis; tetrahydrofolate biosynthesis; 2-amino-4-hydroxy-6-hydroxymethyl-7,8-dihydropteridine diphosphate from 7,8-dihydroneopterin triphosphate: step 3/4.</text>
</comment>
<dbReference type="EMBL" id="KV441485">
    <property type="protein sequence ID" value="OAG17906.1"/>
    <property type="molecule type" value="Genomic_DNA"/>
</dbReference>
<dbReference type="Gene3D" id="3.30.1130.10">
    <property type="match status" value="2"/>
</dbReference>
<dbReference type="SUPFAM" id="SSF55620">
    <property type="entry name" value="Tetrahydrobiopterin biosynthesis enzymes-like"/>
    <property type="match status" value="2"/>
</dbReference>
<evidence type="ECO:0000256" key="1">
    <source>
        <dbReference type="ARBA" id="ARBA00001353"/>
    </source>
</evidence>
<evidence type="ECO:0000256" key="2">
    <source>
        <dbReference type="ARBA" id="ARBA00005013"/>
    </source>
</evidence>
<gene>
    <name evidence="9" type="ORF">CC77DRAFT_1063894</name>
</gene>
<dbReference type="OMA" id="PCLIGVN"/>
<dbReference type="InterPro" id="IPR006156">
    <property type="entry name" value="Dihydroneopterin_aldolase"/>
</dbReference>
<dbReference type="PANTHER" id="PTHR42844:SF1">
    <property type="entry name" value="DIHYDRONEOPTERIN ALDOLASE 1-RELATED"/>
    <property type="match status" value="1"/>
</dbReference>
<dbReference type="PANTHER" id="PTHR42844">
    <property type="entry name" value="DIHYDRONEOPTERIN ALDOLASE 1-RELATED"/>
    <property type="match status" value="1"/>
</dbReference>
<evidence type="ECO:0000259" key="8">
    <source>
        <dbReference type="SMART" id="SM00905"/>
    </source>
</evidence>
<keyword evidence="10" id="KW-1185">Reference proteome</keyword>
<dbReference type="VEuPathDB" id="FungiDB:CC77DRAFT_1063894"/>
<accession>A0A177DEK8</accession>
<dbReference type="GeneID" id="29114267"/>
<evidence type="ECO:0000313" key="9">
    <source>
        <dbReference type="EMBL" id="OAG17906.1"/>
    </source>
</evidence>
<evidence type="ECO:0000256" key="6">
    <source>
        <dbReference type="ARBA" id="ARBA00023239"/>
    </source>
</evidence>
<dbReference type="GO" id="GO:0046656">
    <property type="term" value="P:folic acid biosynthetic process"/>
    <property type="evidence" value="ECO:0007669"/>
    <property type="project" value="UniProtKB-KW"/>
</dbReference>
<evidence type="ECO:0000256" key="3">
    <source>
        <dbReference type="ARBA" id="ARBA00005708"/>
    </source>
</evidence>
<dbReference type="SMART" id="SM00905">
    <property type="entry name" value="FolB"/>
    <property type="match status" value="1"/>
</dbReference>
<reference evidence="9 10" key="1">
    <citation type="submission" date="2016-05" db="EMBL/GenBank/DDBJ databases">
        <title>Comparative analysis of secretome profiles of manganese(II)-oxidizing ascomycete fungi.</title>
        <authorList>
            <consortium name="DOE Joint Genome Institute"/>
            <person name="Zeiner C.A."/>
            <person name="Purvine S.O."/>
            <person name="Zink E.M."/>
            <person name="Wu S."/>
            <person name="Pasa-Tolic L."/>
            <person name="Chaput D.L."/>
            <person name="Haridas S."/>
            <person name="Grigoriev I.V."/>
            <person name="Santelli C.M."/>
            <person name="Hansel C.M."/>
        </authorList>
    </citation>
    <scope>NUCLEOTIDE SEQUENCE [LARGE SCALE GENOMIC DNA]</scope>
    <source>
        <strain evidence="9 10">SRC1lrK2f</strain>
    </source>
</reference>
<organism evidence="9 10">
    <name type="scientific">Alternaria alternata</name>
    <name type="common">Alternaria rot fungus</name>
    <name type="synonym">Torula alternata</name>
    <dbReference type="NCBI Taxonomy" id="5599"/>
    <lineage>
        <taxon>Eukaryota</taxon>
        <taxon>Fungi</taxon>
        <taxon>Dikarya</taxon>
        <taxon>Ascomycota</taxon>
        <taxon>Pezizomycotina</taxon>
        <taxon>Dothideomycetes</taxon>
        <taxon>Pleosporomycetidae</taxon>
        <taxon>Pleosporales</taxon>
        <taxon>Pleosporineae</taxon>
        <taxon>Pleosporaceae</taxon>
        <taxon>Alternaria</taxon>
        <taxon>Alternaria sect. Alternaria</taxon>
        <taxon>Alternaria alternata complex</taxon>
    </lineage>
</organism>
<dbReference type="InterPro" id="IPR006157">
    <property type="entry name" value="FolB_dom"/>
</dbReference>
<evidence type="ECO:0000256" key="5">
    <source>
        <dbReference type="ARBA" id="ARBA00022909"/>
    </source>
</evidence>
<comment type="similarity">
    <text evidence="3">Belongs to the DHNA family.</text>
</comment>
<sequence>MSQLVCQAQWSAEAASSGHHDKIMVQNLEVVVNAGKDVWGRQKKQRALISVTLTLGKQFTSASSTDSVDDSTVHYGTLSKAIQARFKDDTMAWMSTAALSAAVSKSVRDVAGSTDIYAIETNICYMKGSMFGEGAGHITSRIEGTGTRSNVLYLRDVRIPCLIGVNANERLQKQPVVLNVWVDNIHDSRVEDYPQLEALLFELISGSTFQTIESLLAWLVEELRQKFFTQEVDQSVWIKLRIEKPHAVPFADAPAVEVTRPVRSN</sequence>
<dbReference type="InterPro" id="IPR043133">
    <property type="entry name" value="GTP-CH-I_C/QueF"/>
</dbReference>
<dbReference type="RefSeq" id="XP_018383327.1">
    <property type="nucleotide sequence ID" value="XM_018528673.1"/>
</dbReference>
<evidence type="ECO:0000256" key="7">
    <source>
        <dbReference type="ARBA" id="ARBA00032903"/>
    </source>
</evidence>
<proteinExistence type="inferred from homology"/>
<dbReference type="EC" id="4.1.2.25" evidence="4"/>
<feature type="domain" description="Dihydroneopterin aldolase/epimerase" evidence="8">
    <location>
        <begin position="152"/>
        <end position="260"/>
    </location>
</feature>